<organism evidence="2 3">
    <name type="scientific">Acetobacteroides hydrogenigenes</name>
    <dbReference type="NCBI Taxonomy" id="979970"/>
    <lineage>
        <taxon>Bacteria</taxon>
        <taxon>Pseudomonadati</taxon>
        <taxon>Bacteroidota</taxon>
        <taxon>Bacteroidia</taxon>
        <taxon>Bacteroidales</taxon>
        <taxon>Rikenellaceae</taxon>
        <taxon>Acetobacteroides</taxon>
    </lineage>
</organism>
<dbReference type="EMBL" id="SLWB01000010">
    <property type="protein sequence ID" value="TCN65657.1"/>
    <property type="molecule type" value="Genomic_DNA"/>
</dbReference>
<sequence length="187" mass="21279">MFTANNTGKHELTLSEIKLSYIGLPFVVIVSLCGFLYYSIWGVDPLIWGVQKFFSYMGVPLVLMGLFLNEFFYRLTLAIFCKFPMSTFWYGFNLGQLMKCGDRDIPAGVKYYRIALILPHLIVGFFPLIWGIVINHPTIFIFGFLFTIASVGDLVLLWEMRHLKSGNAVSELPSREGIAVEDDVLDE</sequence>
<protein>
    <submittedName>
        <fullName evidence="2">Putative zincin peptidase</fullName>
    </submittedName>
</protein>
<name>A0A4R2ECM4_9BACT</name>
<keyword evidence="3" id="KW-1185">Reference proteome</keyword>
<evidence type="ECO:0000313" key="3">
    <source>
        <dbReference type="Proteomes" id="UP000294830"/>
    </source>
</evidence>
<feature type="transmembrane region" description="Helical" evidence="1">
    <location>
        <begin position="111"/>
        <end position="133"/>
    </location>
</feature>
<gene>
    <name evidence="2" type="ORF">CLV25_11046</name>
</gene>
<dbReference type="Proteomes" id="UP000294830">
    <property type="component" value="Unassembled WGS sequence"/>
</dbReference>
<evidence type="ECO:0000313" key="2">
    <source>
        <dbReference type="EMBL" id="TCN65657.1"/>
    </source>
</evidence>
<proteinExistence type="predicted"/>
<evidence type="ECO:0000256" key="1">
    <source>
        <dbReference type="SAM" id="Phobius"/>
    </source>
</evidence>
<feature type="transmembrane region" description="Helical" evidence="1">
    <location>
        <begin position="139"/>
        <end position="158"/>
    </location>
</feature>
<keyword evidence="1" id="KW-1133">Transmembrane helix</keyword>
<feature type="transmembrane region" description="Helical" evidence="1">
    <location>
        <begin position="53"/>
        <end position="73"/>
    </location>
</feature>
<accession>A0A4R2ECM4</accession>
<reference evidence="2 3" key="1">
    <citation type="submission" date="2019-03" db="EMBL/GenBank/DDBJ databases">
        <title>Genomic Encyclopedia of Archaeal and Bacterial Type Strains, Phase II (KMG-II): from individual species to whole genera.</title>
        <authorList>
            <person name="Goeker M."/>
        </authorList>
    </citation>
    <scope>NUCLEOTIDE SEQUENCE [LARGE SCALE GENOMIC DNA]</scope>
    <source>
        <strain evidence="2 3">RL-C</strain>
    </source>
</reference>
<keyword evidence="1" id="KW-0812">Transmembrane</keyword>
<feature type="transmembrane region" description="Helical" evidence="1">
    <location>
        <begin position="21"/>
        <end position="41"/>
    </location>
</feature>
<dbReference type="AlphaFoldDB" id="A0A4R2ECM4"/>
<keyword evidence="1" id="KW-0472">Membrane</keyword>
<comment type="caution">
    <text evidence="2">The sequence shown here is derived from an EMBL/GenBank/DDBJ whole genome shotgun (WGS) entry which is preliminary data.</text>
</comment>